<dbReference type="HOGENOM" id="CLU_953970_0_0_1"/>
<keyword evidence="5" id="KW-0812">Transmembrane</keyword>
<dbReference type="OrthoDB" id="9049620at2759"/>
<dbReference type="InterPro" id="IPR017907">
    <property type="entry name" value="Znf_RING_CS"/>
</dbReference>
<dbReference type="GO" id="GO:0008270">
    <property type="term" value="F:zinc ion binding"/>
    <property type="evidence" value="ECO:0007669"/>
    <property type="project" value="UniProtKB-KW"/>
</dbReference>
<dbReference type="PhylomeDB" id="E9H6G9"/>
<evidence type="ECO:0000256" key="5">
    <source>
        <dbReference type="SAM" id="Phobius"/>
    </source>
</evidence>
<dbReference type="PROSITE" id="PS00518">
    <property type="entry name" value="ZF_RING_1"/>
    <property type="match status" value="1"/>
</dbReference>
<dbReference type="SUPFAM" id="SSF57850">
    <property type="entry name" value="RING/U-box"/>
    <property type="match status" value="1"/>
</dbReference>
<keyword evidence="5" id="KW-0472">Membrane</keyword>
<keyword evidence="5" id="KW-1133">Transmembrane helix</keyword>
<feature type="transmembrane region" description="Helical" evidence="5">
    <location>
        <begin position="266"/>
        <end position="292"/>
    </location>
</feature>
<proteinExistence type="predicted"/>
<dbReference type="InterPro" id="IPR013083">
    <property type="entry name" value="Znf_RING/FYVE/PHD"/>
</dbReference>
<evidence type="ECO:0000256" key="2">
    <source>
        <dbReference type="ARBA" id="ARBA00022771"/>
    </source>
</evidence>
<evidence type="ECO:0000256" key="4">
    <source>
        <dbReference type="PROSITE-ProRule" id="PRU00175"/>
    </source>
</evidence>
<feature type="transmembrane region" description="Helical" evidence="5">
    <location>
        <begin position="105"/>
        <end position="132"/>
    </location>
</feature>
<evidence type="ECO:0000256" key="1">
    <source>
        <dbReference type="ARBA" id="ARBA00022723"/>
    </source>
</evidence>
<evidence type="ECO:0000259" key="6">
    <source>
        <dbReference type="PROSITE" id="PS50089"/>
    </source>
</evidence>
<accession>E9H6G9</accession>
<dbReference type="InterPro" id="IPR038896">
    <property type="entry name" value="RNF170"/>
</dbReference>
<keyword evidence="8" id="KW-1185">Reference proteome</keyword>
<feature type="domain" description="RING-type" evidence="6">
    <location>
        <begin position="178"/>
        <end position="217"/>
    </location>
</feature>
<organism evidence="7 8">
    <name type="scientific">Daphnia pulex</name>
    <name type="common">Water flea</name>
    <dbReference type="NCBI Taxonomy" id="6669"/>
    <lineage>
        <taxon>Eukaryota</taxon>
        <taxon>Metazoa</taxon>
        <taxon>Ecdysozoa</taxon>
        <taxon>Arthropoda</taxon>
        <taxon>Crustacea</taxon>
        <taxon>Branchiopoda</taxon>
        <taxon>Diplostraca</taxon>
        <taxon>Cladocera</taxon>
        <taxon>Anomopoda</taxon>
        <taxon>Daphniidae</taxon>
        <taxon>Daphnia</taxon>
    </lineage>
</organism>
<dbReference type="InParanoid" id="E9H6G9"/>
<sequence length="293" mass="33274">MIEQNSFTLLVTKIFTWIISAVFWHDGMCYLEFSWTDVIACVACVWSSLTICLTFMLIPVSRPDIRWILNAFSWAYLGYWATTFLVAGLSSLFQALKAWQIIDGAVILQLLTSIISKLHLYLGLVSIIYLCLTIKNYYTTRKNPASANVSRNEDDFEDEEEQNRFLAKFANIANDGECPICMGPHNNATKPFCGHVFCCRCLITWICVSSATCPVCRSQVTYVIYDRPPSADDLIPAAAPRLFNFNVDEDLLERQLLEMHNSVMAYWLRLCSTVVSGLAWVDITAWICSYAIN</sequence>
<dbReference type="GO" id="GO:0061630">
    <property type="term" value="F:ubiquitin protein ligase activity"/>
    <property type="evidence" value="ECO:0007669"/>
    <property type="project" value="InterPro"/>
</dbReference>
<keyword evidence="2 4" id="KW-0863">Zinc-finger</keyword>
<dbReference type="AlphaFoldDB" id="E9H6G9"/>
<dbReference type="Proteomes" id="UP000000305">
    <property type="component" value="Unassembled WGS sequence"/>
</dbReference>
<evidence type="ECO:0000313" key="7">
    <source>
        <dbReference type="EMBL" id="EFX72655.1"/>
    </source>
</evidence>
<dbReference type="STRING" id="6669.E9H6G9"/>
<dbReference type="Gene3D" id="3.30.40.10">
    <property type="entry name" value="Zinc/RING finger domain, C3HC4 (zinc finger)"/>
    <property type="match status" value="1"/>
</dbReference>
<dbReference type="InterPro" id="IPR001841">
    <property type="entry name" value="Znf_RING"/>
</dbReference>
<gene>
    <name evidence="7" type="ORF">DAPPUDRAFT_254177</name>
</gene>
<protein>
    <recommendedName>
        <fullName evidence="6">RING-type domain-containing protein</fullName>
    </recommendedName>
</protein>
<name>E9H6G9_DAPPU</name>
<evidence type="ECO:0000256" key="3">
    <source>
        <dbReference type="ARBA" id="ARBA00022833"/>
    </source>
</evidence>
<evidence type="ECO:0000313" key="8">
    <source>
        <dbReference type="Proteomes" id="UP000000305"/>
    </source>
</evidence>
<reference evidence="7 8" key="1">
    <citation type="journal article" date="2011" name="Science">
        <title>The ecoresponsive genome of Daphnia pulex.</title>
        <authorList>
            <person name="Colbourne J.K."/>
            <person name="Pfrender M.E."/>
            <person name="Gilbert D."/>
            <person name="Thomas W.K."/>
            <person name="Tucker A."/>
            <person name="Oakley T.H."/>
            <person name="Tokishita S."/>
            <person name="Aerts A."/>
            <person name="Arnold G.J."/>
            <person name="Basu M.K."/>
            <person name="Bauer D.J."/>
            <person name="Caceres C.E."/>
            <person name="Carmel L."/>
            <person name="Casola C."/>
            <person name="Choi J.H."/>
            <person name="Detter J.C."/>
            <person name="Dong Q."/>
            <person name="Dusheyko S."/>
            <person name="Eads B.D."/>
            <person name="Frohlich T."/>
            <person name="Geiler-Samerotte K.A."/>
            <person name="Gerlach D."/>
            <person name="Hatcher P."/>
            <person name="Jogdeo S."/>
            <person name="Krijgsveld J."/>
            <person name="Kriventseva E.V."/>
            <person name="Kultz D."/>
            <person name="Laforsch C."/>
            <person name="Lindquist E."/>
            <person name="Lopez J."/>
            <person name="Manak J.R."/>
            <person name="Muller J."/>
            <person name="Pangilinan J."/>
            <person name="Patwardhan R.P."/>
            <person name="Pitluck S."/>
            <person name="Pritham E.J."/>
            <person name="Rechtsteiner A."/>
            <person name="Rho M."/>
            <person name="Rogozin I.B."/>
            <person name="Sakarya O."/>
            <person name="Salamov A."/>
            <person name="Schaack S."/>
            <person name="Shapiro H."/>
            <person name="Shiga Y."/>
            <person name="Skalitzky C."/>
            <person name="Smith Z."/>
            <person name="Souvorov A."/>
            <person name="Sung W."/>
            <person name="Tang Z."/>
            <person name="Tsuchiya D."/>
            <person name="Tu H."/>
            <person name="Vos H."/>
            <person name="Wang M."/>
            <person name="Wolf Y.I."/>
            <person name="Yamagata H."/>
            <person name="Yamada T."/>
            <person name="Ye Y."/>
            <person name="Shaw J.R."/>
            <person name="Andrews J."/>
            <person name="Crease T.J."/>
            <person name="Tang H."/>
            <person name="Lucas S.M."/>
            <person name="Robertson H.M."/>
            <person name="Bork P."/>
            <person name="Koonin E.V."/>
            <person name="Zdobnov E.M."/>
            <person name="Grigoriev I.V."/>
            <person name="Lynch M."/>
            <person name="Boore J.L."/>
        </authorList>
    </citation>
    <scope>NUCLEOTIDE SEQUENCE [LARGE SCALE GENOMIC DNA]</scope>
</reference>
<dbReference type="EMBL" id="GL732597">
    <property type="protein sequence ID" value="EFX72655.1"/>
    <property type="molecule type" value="Genomic_DNA"/>
</dbReference>
<feature type="transmembrane region" description="Helical" evidence="5">
    <location>
        <begin position="37"/>
        <end position="60"/>
    </location>
</feature>
<feature type="transmembrane region" description="Helical" evidence="5">
    <location>
        <begin position="7"/>
        <end position="25"/>
    </location>
</feature>
<dbReference type="PANTHER" id="PTHR22894">
    <property type="entry name" value="RING-TYPE DOMAIN-CONTAINING PROTEIN"/>
    <property type="match status" value="1"/>
</dbReference>
<dbReference type="PROSITE" id="PS50089">
    <property type="entry name" value="ZF_RING_2"/>
    <property type="match status" value="1"/>
</dbReference>
<keyword evidence="1" id="KW-0479">Metal-binding</keyword>
<dbReference type="Pfam" id="PF13639">
    <property type="entry name" value="zf-RING_2"/>
    <property type="match status" value="1"/>
</dbReference>
<dbReference type="KEGG" id="dpx:DAPPUDRAFT_254177"/>
<keyword evidence="3" id="KW-0862">Zinc</keyword>
<feature type="transmembrane region" description="Helical" evidence="5">
    <location>
        <begin position="72"/>
        <end position="93"/>
    </location>
</feature>
<dbReference type="PANTHER" id="PTHR22894:SF5">
    <property type="entry name" value="RING-TYPE DOMAIN-CONTAINING PROTEIN"/>
    <property type="match status" value="1"/>
</dbReference>